<protein>
    <submittedName>
        <fullName evidence="2">HypC/HybG/HupF family hydrogenase formation chaperone</fullName>
    </submittedName>
</protein>
<sequence length="80" mass="8963">MCFAIPSKIIELDNEQDIATIDTMGKIRHVSVHTILEPLALGDYILINNGFALNKMEKEAALSSLELYQEIVTKMEQGEI</sequence>
<evidence type="ECO:0000313" key="2">
    <source>
        <dbReference type="EMBL" id="QIZ76427.1"/>
    </source>
</evidence>
<keyword evidence="3" id="KW-1185">Reference proteome</keyword>
<dbReference type="PANTHER" id="PTHR35177:SF2">
    <property type="entry name" value="HYDROGENASE MATURATION FACTOR HYBG"/>
    <property type="match status" value="1"/>
</dbReference>
<dbReference type="AlphaFoldDB" id="A0A6H1UBG5"/>
<gene>
    <name evidence="2" type="primary">hypC</name>
    <name evidence="2" type="ORF">HER31_05865</name>
</gene>
<dbReference type="PRINTS" id="PR00445">
    <property type="entry name" value="HUPFHYPC"/>
</dbReference>
<evidence type="ECO:0000313" key="3">
    <source>
        <dbReference type="Proteomes" id="UP000501602"/>
    </source>
</evidence>
<dbReference type="KEGG" id="fes:HER31_05865"/>
<dbReference type="GO" id="GO:1902670">
    <property type="term" value="F:carbon dioxide binding"/>
    <property type="evidence" value="ECO:0007669"/>
    <property type="project" value="TreeGrafter"/>
</dbReference>
<dbReference type="RefSeq" id="WP_168659689.1">
    <property type="nucleotide sequence ID" value="NZ_CP051180.1"/>
</dbReference>
<dbReference type="EMBL" id="CP051180">
    <property type="protein sequence ID" value="QIZ76427.1"/>
    <property type="molecule type" value="Genomic_DNA"/>
</dbReference>
<evidence type="ECO:0000256" key="1">
    <source>
        <dbReference type="ARBA" id="ARBA00006018"/>
    </source>
</evidence>
<dbReference type="SUPFAM" id="SSF159127">
    <property type="entry name" value="HupF/HypC-like"/>
    <property type="match status" value="1"/>
</dbReference>
<dbReference type="GO" id="GO:0005506">
    <property type="term" value="F:iron ion binding"/>
    <property type="evidence" value="ECO:0007669"/>
    <property type="project" value="TreeGrafter"/>
</dbReference>
<dbReference type="Pfam" id="PF01455">
    <property type="entry name" value="HupF_HypC"/>
    <property type="match status" value="1"/>
</dbReference>
<dbReference type="FunFam" id="2.30.30.140:FF:000022">
    <property type="entry name" value="Hydrogenase assembly chaperone HybG"/>
    <property type="match status" value="1"/>
</dbReference>
<dbReference type="GO" id="GO:0051604">
    <property type="term" value="P:protein maturation"/>
    <property type="evidence" value="ECO:0007669"/>
    <property type="project" value="TreeGrafter"/>
</dbReference>
<proteinExistence type="inferred from homology"/>
<dbReference type="NCBIfam" id="TIGR00074">
    <property type="entry name" value="hypC_hupF"/>
    <property type="match status" value="1"/>
</dbReference>
<comment type="similarity">
    <text evidence="1">Belongs to the HupF/HypC family.</text>
</comment>
<accession>A0A6H1UBG5</accession>
<dbReference type="PANTHER" id="PTHR35177">
    <property type="entry name" value="HYDROGENASE MATURATION FACTOR HYBG"/>
    <property type="match status" value="1"/>
</dbReference>
<dbReference type="Gene3D" id="2.30.30.140">
    <property type="match status" value="1"/>
</dbReference>
<name>A0A6H1UBG5_9GAMM</name>
<reference evidence="2 3" key="1">
    <citation type="submission" date="2020-04" db="EMBL/GenBank/DDBJ databases">
        <title>Ferrimonas sp. S7 isolated from sea water.</title>
        <authorList>
            <person name="Bae S.S."/>
            <person name="Baek K."/>
        </authorList>
    </citation>
    <scope>NUCLEOTIDE SEQUENCE [LARGE SCALE GENOMIC DNA]</scope>
    <source>
        <strain evidence="2 3">S7</strain>
    </source>
</reference>
<organism evidence="2 3">
    <name type="scientific">Ferrimonas lipolytica</name>
    <dbReference type="NCBI Taxonomy" id="2724191"/>
    <lineage>
        <taxon>Bacteria</taxon>
        <taxon>Pseudomonadati</taxon>
        <taxon>Pseudomonadota</taxon>
        <taxon>Gammaproteobacteria</taxon>
        <taxon>Alteromonadales</taxon>
        <taxon>Ferrimonadaceae</taxon>
        <taxon>Ferrimonas</taxon>
    </lineage>
</organism>
<dbReference type="Proteomes" id="UP000501602">
    <property type="component" value="Chromosome"/>
</dbReference>
<dbReference type="InterPro" id="IPR001109">
    <property type="entry name" value="Hydrogenase_HupF/HypC"/>
</dbReference>